<dbReference type="Gene3D" id="3.40.50.1820">
    <property type="entry name" value="alpha/beta hydrolase"/>
    <property type="match status" value="1"/>
</dbReference>
<dbReference type="Proteomes" id="UP000005384">
    <property type="component" value="Unassembled WGS sequence"/>
</dbReference>
<dbReference type="InterPro" id="IPR029058">
    <property type="entry name" value="AB_hydrolase_fold"/>
</dbReference>
<dbReference type="InterPro" id="IPR051044">
    <property type="entry name" value="MAG_DAG_Lipase"/>
</dbReference>
<proteinExistence type="predicted"/>
<dbReference type="HOGENOM" id="CLU_026209_7_2_9"/>
<reference evidence="2 3" key="1">
    <citation type="submission" date="2011-08" db="EMBL/GenBank/DDBJ databases">
        <title>The Genome Sequence of Clostridium hathewayi WAL-18680.</title>
        <authorList>
            <consortium name="The Broad Institute Genome Sequencing Platform"/>
            <person name="Earl A."/>
            <person name="Ward D."/>
            <person name="Feldgarden M."/>
            <person name="Gevers D."/>
            <person name="Finegold S.M."/>
            <person name="Summanen P.H."/>
            <person name="Molitoris D.R."/>
            <person name="Song M."/>
            <person name="Daigneault M."/>
            <person name="Allen-Vercoe E."/>
            <person name="Young S.K."/>
            <person name="Zeng Q."/>
            <person name="Gargeya S."/>
            <person name="Fitzgerald M."/>
            <person name="Haas B."/>
            <person name="Abouelleil A."/>
            <person name="Alvarado L."/>
            <person name="Arachchi H.M."/>
            <person name="Berlin A."/>
            <person name="Brown A."/>
            <person name="Chapman S.B."/>
            <person name="Chen Z."/>
            <person name="Dunbar C."/>
            <person name="Freedman E."/>
            <person name="Gearin G."/>
            <person name="Gellesch M."/>
            <person name="Goldberg J."/>
            <person name="Griggs A."/>
            <person name="Gujja S."/>
            <person name="Heiman D."/>
            <person name="Howarth C."/>
            <person name="Larson L."/>
            <person name="Lui A."/>
            <person name="MacDonald P.J.P."/>
            <person name="Montmayeur A."/>
            <person name="Murphy C."/>
            <person name="Neiman D."/>
            <person name="Pearson M."/>
            <person name="Priest M."/>
            <person name="Roberts A."/>
            <person name="Saif S."/>
            <person name="Shea T."/>
            <person name="Shenoy N."/>
            <person name="Sisk P."/>
            <person name="Stolte C."/>
            <person name="Sykes S."/>
            <person name="Wortman J."/>
            <person name="Nusbaum C."/>
            <person name="Birren B."/>
        </authorList>
    </citation>
    <scope>NUCLEOTIDE SEQUENCE [LARGE SCALE GENOMIC DNA]</scope>
    <source>
        <strain evidence="2 3">WAL-18680</strain>
    </source>
</reference>
<dbReference type="PATRIC" id="fig|742737.3.peg.494"/>
<dbReference type="SUPFAM" id="SSF53474">
    <property type="entry name" value="alpha/beta-Hydrolases"/>
    <property type="match status" value="1"/>
</dbReference>
<evidence type="ECO:0000259" key="1">
    <source>
        <dbReference type="Pfam" id="PF12146"/>
    </source>
</evidence>
<evidence type="ECO:0000313" key="2">
    <source>
        <dbReference type="EMBL" id="EHI61472.1"/>
    </source>
</evidence>
<dbReference type="EMBL" id="ADLN01000002">
    <property type="protein sequence ID" value="EHI61472.1"/>
    <property type="molecule type" value="Genomic_DNA"/>
</dbReference>
<comment type="caution">
    <text evidence="2">The sequence shown here is derived from an EMBL/GenBank/DDBJ whole genome shotgun (WGS) entry which is preliminary data.</text>
</comment>
<organism evidence="2 3">
    <name type="scientific">Hungatella hathewayi WAL-18680</name>
    <dbReference type="NCBI Taxonomy" id="742737"/>
    <lineage>
        <taxon>Bacteria</taxon>
        <taxon>Bacillati</taxon>
        <taxon>Bacillota</taxon>
        <taxon>Clostridia</taxon>
        <taxon>Lachnospirales</taxon>
        <taxon>Lachnospiraceae</taxon>
        <taxon>Hungatella</taxon>
    </lineage>
</organism>
<dbReference type="OrthoDB" id="9806902at2"/>
<dbReference type="Pfam" id="PF12146">
    <property type="entry name" value="Hydrolase_4"/>
    <property type="match status" value="1"/>
</dbReference>
<feature type="domain" description="Serine aminopeptidase S33" evidence="1">
    <location>
        <begin position="24"/>
        <end position="249"/>
    </location>
</feature>
<gene>
    <name evidence="2" type="ORF">HMPREF9473_00495</name>
</gene>
<evidence type="ECO:0000313" key="3">
    <source>
        <dbReference type="Proteomes" id="UP000005384"/>
    </source>
</evidence>
<sequence>MGEMISSFDNTQLYLNREVEKGCRAVAVIVHGLCEHQGRYDYFAELFHKAGIGTYRFDHRGHGRSEGERTYYGDFNELLDDTNVVVDMAIAENPDVPVFLIGHSMGGFTVALYGAKYSDKKLRGIITSGALTVDNGKLITSVPKNLDVHTQLPNELGAGVCSVTEVVDWYGRDPYNTKTFTTGLCYALCDGIDWFAEKRKEFRYPVLMLHGEKDGLVNVQDTYDFFKAAASTDKQMKIYGGLFHEIFNEYCKDEVIGDAIRWVENRIG</sequence>
<dbReference type="InterPro" id="IPR022742">
    <property type="entry name" value="Hydrolase_4"/>
</dbReference>
<name>G5IAM3_9FIRM</name>
<dbReference type="RefSeq" id="WP_006778478.1">
    <property type="nucleotide sequence ID" value="NZ_CP040506.1"/>
</dbReference>
<keyword evidence="3" id="KW-1185">Reference proteome</keyword>
<accession>G5IAM3</accession>
<dbReference type="AlphaFoldDB" id="G5IAM3"/>
<protein>
    <recommendedName>
        <fullName evidence="1">Serine aminopeptidase S33 domain-containing protein</fullName>
    </recommendedName>
</protein>
<dbReference type="PANTHER" id="PTHR11614">
    <property type="entry name" value="PHOSPHOLIPASE-RELATED"/>
    <property type="match status" value="1"/>
</dbReference>